<dbReference type="EMBL" id="LFMY01000004">
    <property type="protein sequence ID" value="OKL61472.1"/>
    <property type="molecule type" value="Genomic_DNA"/>
</dbReference>
<dbReference type="GO" id="GO:0005829">
    <property type="term" value="C:cytosol"/>
    <property type="evidence" value="ECO:0007669"/>
    <property type="project" value="TreeGrafter"/>
</dbReference>
<dbReference type="PANTHER" id="PTHR19424:SF0">
    <property type="entry name" value="HEAT SHOCK FACTOR BINDING PROTEIN 1"/>
    <property type="match status" value="1"/>
</dbReference>
<proteinExistence type="inferred from homology"/>
<evidence type="ECO:0000313" key="4">
    <source>
        <dbReference type="Proteomes" id="UP000214365"/>
    </source>
</evidence>
<dbReference type="PANTHER" id="PTHR19424">
    <property type="entry name" value="HEAT SHOCK FACTOR BINDING PROTEIN 1"/>
    <property type="match status" value="1"/>
</dbReference>
<dbReference type="GO" id="GO:0070370">
    <property type="term" value="P:cellular heat acclimation"/>
    <property type="evidence" value="ECO:0007669"/>
    <property type="project" value="TreeGrafter"/>
</dbReference>
<evidence type="ECO:0000256" key="1">
    <source>
        <dbReference type="ARBA" id="ARBA00006349"/>
    </source>
</evidence>
<keyword evidence="4" id="KW-1185">Reference proteome</keyword>
<name>A0A225AJ11_TALAT</name>
<evidence type="ECO:0000313" key="3">
    <source>
        <dbReference type="EMBL" id="OKL61472.1"/>
    </source>
</evidence>
<dbReference type="AlphaFoldDB" id="A0A225AJ11"/>
<protein>
    <recommendedName>
        <fullName evidence="5">Heat shock factor-binding protein 1</fullName>
    </recommendedName>
</protein>
<reference evidence="3 4" key="1">
    <citation type="submission" date="2015-06" db="EMBL/GenBank/DDBJ databases">
        <title>Talaromyces atroroseus IBT 11181 draft genome.</title>
        <authorList>
            <person name="Rasmussen K.B."/>
            <person name="Rasmussen S."/>
            <person name="Petersen B."/>
            <person name="Sicheritz-Ponten T."/>
            <person name="Mortensen U.H."/>
            <person name="Thrane U."/>
        </authorList>
    </citation>
    <scope>NUCLEOTIDE SEQUENCE [LARGE SCALE GENOMIC DNA]</scope>
    <source>
        <strain evidence="3 4">IBT 11181</strain>
    </source>
</reference>
<dbReference type="OrthoDB" id="4159489at2759"/>
<dbReference type="GO" id="GO:0003714">
    <property type="term" value="F:transcription corepressor activity"/>
    <property type="evidence" value="ECO:0007669"/>
    <property type="project" value="InterPro"/>
</dbReference>
<dbReference type="Proteomes" id="UP000214365">
    <property type="component" value="Unassembled WGS sequence"/>
</dbReference>
<dbReference type="RefSeq" id="XP_020121593.1">
    <property type="nucleotide sequence ID" value="XM_020265803.1"/>
</dbReference>
<feature type="region of interest" description="Disordered" evidence="2">
    <location>
        <begin position="1"/>
        <end position="29"/>
    </location>
</feature>
<comment type="caution">
    <text evidence="3">The sequence shown here is derived from an EMBL/GenBank/DDBJ whole genome shotgun (WGS) entry which is preliminary data.</text>
</comment>
<dbReference type="GeneID" id="31003251"/>
<gene>
    <name evidence="3" type="ORF">UA08_03496</name>
</gene>
<dbReference type="InterPro" id="IPR009643">
    <property type="entry name" value="HS1-bd"/>
</dbReference>
<accession>A0A225AJ11</accession>
<dbReference type="STRING" id="1441469.A0A225AJ11"/>
<sequence length="86" mass="9126">MSTDIKDSSPGGDAESQLLKPQSASESSTELAAAVDDLLDQLQHKFDGVSSEIFGKPILVDDMSRRLDELEASLSTAQEEAGVTKS</sequence>
<evidence type="ECO:0008006" key="5">
    <source>
        <dbReference type="Google" id="ProtNLM"/>
    </source>
</evidence>
<comment type="similarity">
    <text evidence="1">Belongs to the HSBP1 family.</text>
</comment>
<organism evidence="3 4">
    <name type="scientific">Talaromyces atroroseus</name>
    <dbReference type="NCBI Taxonomy" id="1441469"/>
    <lineage>
        <taxon>Eukaryota</taxon>
        <taxon>Fungi</taxon>
        <taxon>Dikarya</taxon>
        <taxon>Ascomycota</taxon>
        <taxon>Pezizomycotina</taxon>
        <taxon>Eurotiomycetes</taxon>
        <taxon>Eurotiomycetidae</taxon>
        <taxon>Eurotiales</taxon>
        <taxon>Trichocomaceae</taxon>
        <taxon>Talaromyces</taxon>
        <taxon>Talaromyces sect. Trachyspermi</taxon>
    </lineage>
</organism>
<dbReference type="Pfam" id="PF06825">
    <property type="entry name" value="HSBP1"/>
    <property type="match status" value="1"/>
</dbReference>
<evidence type="ECO:0000256" key="2">
    <source>
        <dbReference type="SAM" id="MobiDB-lite"/>
    </source>
</evidence>
<dbReference type="Gene3D" id="1.20.5.430">
    <property type="match status" value="1"/>
</dbReference>
<dbReference type="GO" id="GO:0005634">
    <property type="term" value="C:nucleus"/>
    <property type="evidence" value="ECO:0007669"/>
    <property type="project" value="TreeGrafter"/>
</dbReference>